<keyword evidence="4" id="KW-0472">Membrane</keyword>
<dbReference type="AlphaFoldDB" id="A0A1G6LSQ3"/>
<dbReference type="Proteomes" id="UP000198757">
    <property type="component" value="Unassembled WGS sequence"/>
</dbReference>
<feature type="domain" description="RagB/SusD" evidence="6">
    <location>
        <begin position="343"/>
        <end position="497"/>
    </location>
</feature>
<evidence type="ECO:0000256" key="3">
    <source>
        <dbReference type="ARBA" id="ARBA00022729"/>
    </source>
</evidence>
<evidence type="ECO:0000313" key="9">
    <source>
        <dbReference type="Proteomes" id="UP000198757"/>
    </source>
</evidence>
<dbReference type="InterPro" id="IPR033985">
    <property type="entry name" value="SusD-like_N"/>
</dbReference>
<dbReference type="GO" id="GO:0009279">
    <property type="term" value="C:cell outer membrane"/>
    <property type="evidence" value="ECO:0007669"/>
    <property type="project" value="UniProtKB-SubCell"/>
</dbReference>
<dbReference type="STRING" id="1285928.SAMN04487894_102449"/>
<evidence type="ECO:0000313" key="8">
    <source>
        <dbReference type="EMBL" id="SDC46292.1"/>
    </source>
</evidence>
<name>A0A1G6LSQ3_NIADE</name>
<dbReference type="Pfam" id="PF14322">
    <property type="entry name" value="SusD-like_3"/>
    <property type="match status" value="1"/>
</dbReference>
<organism evidence="8 9">
    <name type="scientific">Niabella drilacis (strain DSM 25811 / CCM 8410 / CCUG 62505 / LMG 26954 / E90)</name>
    <dbReference type="NCBI Taxonomy" id="1285928"/>
    <lineage>
        <taxon>Bacteria</taxon>
        <taxon>Pseudomonadati</taxon>
        <taxon>Bacteroidota</taxon>
        <taxon>Chitinophagia</taxon>
        <taxon>Chitinophagales</taxon>
        <taxon>Chitinophagaceae</taxon>
        <taxon>Niabella</taxon>
    </lineage>
</organism>
<keyword evidence="5" id="KW-0998">Cell outer membrane</keyword>
<dbReference type="SUPFAM" id="SSF48452">
    <property type="entry name" value="TPR-like"/>
    <property type="match status" value="1"/>
</dbReference>
<dbReference type="OrthoDB" id="926893at2"/>
<sequence>MKNNSIKYLLLLCGILVLGGSCKKYIYQTPITSTYGEKFWTSKTSVEQASNSMYIQLRSSFRASRSFFINGDLVSGFYVPASNQWNYATLKASNNPAYNFSYVPYLPELQDWSRFYRIIAQANIILKNVPAMPAGTFPSEQVRNGYMAEALFMRAFVYFYMIRVWGDPVYVTKVYDDVDYGKIPPVARTAEGAVIDSCLADLKTASGYLSFSNDRSKVTRAGKGAILALMAHMYAWKHDYNNAHLACQEIIDKGGYELEPIESYKNIWKGEASNENIWELSMKATQNSTSETDYDFFATFLKGSLVDGRSNNCWVSPNNGFVDQFYDGSDLRLSRVFTKVNAGNGDPAGYLLTKYGNFQYAAPDTKSDPYLDNNLVLFRLSDIYLLNAEALAFQNDLSGAKANLAKTEDRAGIASYEALSSQYDIVDEVVMERARELTGEGTWFYDLIRTNKTQGWLEYVGYPAGERLDDNNKGYYWPLNMGTLFPQDNLLTQNPWWAKNR</sequence>
<comment type="subcellular location">
    <subcellularLocation>
        <location evidence="1">Cell outer membrane</location>
    </subcellularLocation>
</comment>
<dbReference type="PROSITE" id="PS51257">
    <property type="entry name" value="PROKAR_LIPOPROTEIN"/>
    <property type="match status" value="1"/>
</dbReference>
<dbReference type="EMBL" id="FMZO01000002">
    <property type="protein sequence ID" value="SDC46292.1"/>
    <property type="molecule type" value="Genomic_DNA"/>
</dbReference>
<proteinExistence type="inferred from homology"/>
<evidence type="ECO:0000256" key="2">
    <source>
        <dbReference type="ARBA" id="ARBA00006275"/>
    </source>
</evidence>
<feature type="domain" description="SusD-like N-terminal" evidence="7">
    <location>
        <begin position="91"/>
        <end position="234"/>
    </location>
</feature>
<keyword evidence="3" id="KW-0732">Signal</keyword>
<evidence type="ECO:0000259" key="6">
    <source>
        <dbReference type="Pfam" id="PF07980"/>
    </source>
</evidence>
<dbReference type="InterPro" id="IPR012944">
    <property type="entry name" value="SusD_RagB_dom"/>
</dbReference>
<evidence type="ECO:0000256" key="5">
    <source>
        <dbReference type="ARBA" id="ARBA00023237"/>
    </source>
</evidence>
<evidence type="ECO:0000259" key="7">
    <source>
        <dbReference type="Pfam" id="PF14322"/>
    </source>
</evidence>
<gene>
    <name evidence="8" type="ORF">SAMN04487894_102449</name>
</gene>
<dbReference type="Pfam" id="PF07980">
    <property type="entry name" value="SusD_RagB"/>
    <property type="match status" value="1"/>
</dbReference>
<dbReference type="InterPro" id="IPR011990">
    <property type="entry name" value="TPR-like_helical_dom_sf"/>
</dbReference>
<accession>A0A1G6LSQ3</accession>
<reference evidence="9" key="1">
    <citation type="submission" date="2016-10" db="EMBL/GenBank/DDBJ databases">
        <authorList>
            <person name="Varghese N."/>
            <person name="Submissions S."/>
        </authorList>
    </citation>
    <scope>NUCLEOTIDE SEQUENCE [LARGE SCALE GENOMIC DNA]</scope>
    <source>
        <strain evidence="9">DSM 25811 / CCM 8410 / LMG 26954 / E90</strain>
    </source>
</reference>
<comment type="similarity">
    <text evidence="2">Belongs to the SusD family.</text>
</comment>
<dbReference type="Gene3D" id="1.25.40.390">
    <property type="match status" value="1"/>
</dbReference>
<dbReference type="RefSeq" id="WP_090389055.1">
    <property type="nucleotide sequence ID" value="NZ_FMZO01000002.1"/>
</dbReference>
<protein>
    <submittedName>
        <fullName evidence="8">Starch-binding associating with outer membrane</fullName>
    </submittedName>
</protein>
<keyword evidence="9" id="KW-1185">Reference proteome</keyword>
<evidence type="ECO:0000256" key="4">
    <source>
        <dbReference type="ARBA" id="ARBA00023136"/>
    </source>
</evidence>
<evidence type="ECO:0000256" key="1">
    <source>
        <dbReference type="ARBA" id="ARBA00004442"/>
    </source>
</evidence>